<reference evidence="2" key="2">
    <citation type="submission" date="2021-04" db="EMBL/GenBank/DDBJ databases">
        <authorList>
            <person name="Gilroy R."/>
        </authorList>
    </citation>
    <scope>NUCLEOTIDE SEQUENCE</scope>
    <source>
        <strain evidence="2">ChiBcec15-1070</strain>
    </source>
</reference>
<dbReference type="GO" id="GO:0033958">
    <property type="term" value="F:DNA-deoxyinosine glycosylase activity"/>
    <property type="evidence" value="ECO:0007669"/>
    <property type="project" value="UniProtKB-EC"/>
</dbReference>
<evidence type="ECO:0000259" key="1">
    <source>
        <dbReference type="SMART" id="SM00986"/>
    </source>
</evidence>
<dbReference type="EMBL" id="DXHL01000031">
    <property type="protein sequence ID" value="HIW11133.1"/>
    <property type="molecule type" value="Genomic_DNA"/>
</dbReference>
<proteinExistence type="predicted"/>
<dbReference type="CDD" id="cd10032">
    <property type="entry name" value="UDG-F6_HDG"/>
    <property type="match status" value="1"/>
</dbReference>
<sequence>MKILYSFDPVVTDSSRVLILGTMPGVASLRKQEYYGFPHNAFWRIITALTGGEKVPEAYAERLEMIRRNRLALWDVCHSCQREGSLDSHIMDEVPNDIGSLLTAHPQLRAVVFNGTPAFRLFKRHLGLETVGERAVLVMPSTSPANASWSFERKLEAWSELLKYL</sequence>
<dbReference type="InterPro" id="IPR005122">
    <property type="entry name" value="Uracil-DNA_glycosylase-like"/>
</dbReference>
<gene>
    <name evidence="2" type="ORF">H9888_06520</name>
</gene>
<dbReference type="NCBIfam" id="TIGR04274">
    <property type="entry name" value="hypoxanDNAglyco"/>
    <property type="match status" value="1"/>
</dbReference>
<dbReference type="SUPFAM" id="SSF52141">
    <property type="entry name" value="Uracil-DNA glycosylase-like"/>
    <property type="match status" value="1"/>
</dbReference>
<dbReference type="InterPro" id="IPR036895">
    <property type="entry name" value="Uracil-DNA_glycosylase-like_sf"/>
</dbReference>
<reference evidence="2" key="1">
    <citation type="journal article" date="2021" name="PeerJ">
        <title>Extensive microbial diversity within the chicken gut microbiome revealed by metagenomics and culture.</title>
        <authorList>
            <person name="Gilroy R."/>
            <person name="Ravi A."/>
            <person name="Getino M."/>
            <person name="Pursley I."/>
            <person name="Horton D.L."/>
            <person name="Alikhan N.F."/>
            <person name="Baker D."/>
            <person name="Gharbi K."/>
            <person name="Hall N."/>
            <person name="Watson M."/>
            <person name="Adriaenssens E.M."/>
            <person name="Foster-Nyarko E."/>
            <person name="Jarju S."/>
            <person name="Secka A."/>
            <person name="Antonio M."/>
            <person name="Oren A."/>
            <person name="Chaudhuri R.R."/>
            <person name="La Ragione R."/>
            <person name="Hildebrand F."/>
            <person name="Pallen M.J."/>
        </authorList>
    </citation>
    <scope>NUCLEOTIDE SEQUENCE</scope>
    <source>
        <strain evidence="2">ChiBcec15-1070</strain>
    </source>
</reference>
<organism evidence="2 3">
    <name type="scientific">Candidatus Rikenella faecigallinarum</name>
    <dbReference type="NCBI Taxonomy" id="2838745"/>
    <lineage>
        <taxon>Bacteria</taxon>
        <taxon>Pseudomonadati</taxon>
        <taxon>Bacteroidota</taxon>
        <taxon>Bacteroidia</taxon>
        <taxon>Bacteroidales</taxon>
        <taxon>Rikenellaceae</taxon>
        <taxon>Rikenella</taxon>
    </lineage>
</organism>
<comment type="caution">
    <text evidence="2">The sequence shown here is derived from an EMBL/GenBank/DDBJ whole genome shotgun (WGS) entry which is preliminary data.</text>
</comment>
<protein>
    <submittedName>
        <fullName evidence="2">DNA-deoxyinosine glycosylase</fullName>
        <ecNumber evidence="2">3.2.2.15</ecNumber>
    </submittedName>
</protein>
<feature type="domain" description="Uracil-DNA glycosylase-like" evidence="1">
    <location>
        <begin position="8"/>
        <end position="162"/>
    </location>
</feature>
<dbReference type="EC" id="3.2.2.15" evidence="2"/>
<dbReference type="Proteomes" id="UP000823926">
    <property type="component" value="Unassembled WGS sequence"/>
</dbReference>
<dbReference type="Pfam" id="PF03167">
    <property type="entry name" value="UDG"/>
    <property type="match status" value="1"/>
</dbReference>
<dbReference type="Gene3D" id="3.40.470.10">
    <property type="entry name" value="Uracil-DNA glycosylase-like domain"/>
    <property type="match status" value="1"/>
</dbReference>
<dbReference type="AlphaFoldDB" id="A0A9D1TY25"/>
<evidence type="ECO:0000313" key="3">
    <source>
        <dbReference type="Proteomes" id="UP000823926"/>
    </source>
</evidence>
<keyword evidence="2" id="KW-0326">Glycosidase</keyword>
<keyword evidence="2" id="KW-0378">Hydrolase</keyword>
<dbReference type="SMART" id="SM00987">
    <property type="entry name" value="UreE_C"/>
    <property type="match status" value="1"/>
</dbReference>
<accession>A0A9D1TY25</accession>
<dbReference type="InterPro" id="IPR026353">
    <property type="entry name" value="Hypoxan-DNA_Glyclase"/>
</dbReference>
<dbReference type="SMART" id="SM00986">
    <property type="entry name" value="UDG"/>
    <property type="match status" value="1"/>
</dbReference>
<evidence type="ECO:0000313" key="2">
    <source>
        <dbReference type="EMBL" id="HIW11133.1"/>
    </source>
</evidence>
<name>A0A9D1TY25_9BACT</name>